<evidence type="ECO:0000256" key="7">
    <source>
        <dbReference type="SAM" id="Phobius"/>
    </source>
</evidence>
<gene>
    <name evidence="9" type="ORF">TRICI_000783</name>
</gene>
<dbReference type="Pfam" id="PF00173">
    <property type="entry name" value="Cyt-b5"/>
    <property type="match status" value="1"/>
</dbReference>
<evidence type="ECO:0000256" key="1">
    <source>
        <dbReference type="ARBA" id="ARBA00004123"/>
    </source>
</evidence>
<dbReference type="SUPFAM" id="SSF55856">
    <property type="entry name" value="Cytochrome b5-like heme/steroid binding domain"/>
    <property type="match status" value="1"/>
</dbReference>
<feature type="compositionally biased region" description="Polar residues" evidence="6">
    <location>
        <begin position="30"/>
        <end position="44"/>
    </location>
</feature>
<dbReference type="Proteomes" id="UP000761534">
    <property type="component" value="Unassembled WGS sequence"/>
</dbReference>
<dbReference type="Pfam" id="PF04082">
    <property type="entry name" value="Fungal_trans"/>
    <property type="match status" value="1"/>
</dbReference>
<feature type="compositionally biased region" description="Polar residues" evidence="6">
    <location>
        <begin position="115"/>
        <end position="126"/>
    </location>
</feature>
<feature type="region of interest" description="Disordered" evidence="6">
    <location>
        <begin position="629"/>
        <end position="648"/>
    </location>
</feature>
<dbReference type="GO" id="GO:0005634">
    <property type="term" value="C:nucleus"/>
    <property type="evidence" value="ECO:0007669"/>
    <property type="project" value="UniProtKB-SubCell"/>
</dbReference>
<dbReference type="SMART" id="SM01117">
    <property type="entry name" value="Cyt-b5"/>
    <property type="match status" value="1"/>
</dbReference>
<dbReference type="GO" id="GO:0000981">
    <property type="term" value="F:DNA-binding transcription factor activity, RNA polymerase II-specific"/>
    <property type="evidence" value="ECO:0007669"/>
    <property type="project" value="TreeGrafter"/>
</dbReference>
<evidence type="ECO:0000256" key="4">
    <source>
        <dbReference type="ARBA" id="ARBA00023163"/>
    </source>
</evidence>
<keyword evidence="5" id="KW-0539">Nucleus</keyword>
<organism evidence="9 10">
    <name type="scientific">Trichomonascus ciferrii</name>
    <dbReference type="NCBI Taxonomy" id="44093"/>
    <lineage>
        <taxon>Eukaryota</taxon>
        <taxon>Fungi</taxon>
        <taxon>Dikarya</taxon>
        <taxon>Ascomycota</taxon>
        <taxon>Saccharomycotina</taxon>
        <taxon>Dipodascomycetes</taxon>
        <taxon>Dipodascales</taxon>
        <taxon>Trichomonascaceae</taxon>
        <taxon>Trichomonascus</taxon>
        <taxon>Trichomonascus ciferrii complex</taxon>
    </lineage>
</organism>
<dbReference type="EMBL" id="SWFS01000066">
    <property type="protein sequence ID" value="KAA8917111.1"/>
    <property type="molecule type" value="Genomic_DNA"/>
</dbReference>
<dbReference type="PANTHER" id="PTHR31845">
    <property type="entry name" value="FINGER DOMAIN PROTEIN, PUTATIVE-RELATED"/>
    <property type="match status" value="1"/>
</dbReference>
<protein>
    <recommendedName>
        <fullName evidence="8">Cytochrome b5 heme-binding domain-containing protein</fullName>
    </recommendedName>
</protein>
<keyword evidence="3" id="KW-0238">DNA-binding</keyword>
<dbReference type="GO" id="GO:0008270">
    <property type="term" value="F:zinc ion binding"/>
    <property type="evidence" value="ECO:0007669"/>
    <property type="project" value="InterPro"/>
</dbReference>
<dbReference type="OrthoDB" id="10257697at2759"/>
<keyword evidence="4" id="KW-0804">Transcription</keyword>
<dbReference type="GO" id="GO:0000976">
    <property type="term" value="F:transcription cis-regulatory region binding"/>
    <property type="evidence" value="ECO:0007669"/>
    <property type="project" value="TreeGrafter"/>
</dbReference>
<evidence type="ECO:0000313" key="9">
    <source>
        <dbReference type="EMBL" id="KAA8917111.1"/>
    </source>
</evidence>
<dbReference type="Gene3D" id="3.10.120.10">
    <property type="entry name" value="Cytochrome b5-like heme/steroid binding domain"/>
    <property type="match status" value="1"/>
</dbReference>
<dbReference type="PANTHER" id="PTHR31845:SF10">
    <property type="entry name" value="ZN(II)2CYS6 TRANSCRIPTION FACTOR (EUROFUNG)"/>
    <property type="match status" value="1"/>
</dbReference>
<proteinExistence type="predicted"/>
<dbReference type="AlphaFoldDB" id="A0A642VB75"/>
<accession>A0A642VB75</accession>
<keyword evidence="7" id="KW-0472">Membrane</keyword>
<keyword evidence="7" id="KW-1133">Transmembrane helix</keyword>
<feature type="region of interest" description="Disordered" evidence="6">
    <location>
        <begin position="30"/>
        <end position="147"/>
    </location>
</feature>
<feature type="domain" description="Cytochrome b5 heme-binding" evidence="8">
    <location>
        <begin position="834"/>
        <end position="932"/>
    </location>
</feature>
<feature type="region of interest" description="Disordered" evidence="6">
    <location>
        <begin position="697"/>
        <end position="727"/>
    </location>
</feature>
<evidence type="ECO:0000256" key="2">
    <source>
        <dbReference type="ARBA" id="ARBA00023015"/>
    </source>
</evidence>
<dbReference type="InterPro" id="IPR036400">
    <property type="entry name" value="Cyt_B5-like_heme/steroid_sf"/>
</dbReference>
<dbReference type="GO" id="GO:0006351">
    <property type="term" value="P:DNA-templated transcription"/>
    <property type="evidence" value="ECO:0007669"/>
    <property type="project" value="InterPro"/>
</dbReference>
<feature type="compositionally biased region" description="Polar residues" evidence="6">
    <location>
        <begin position="55"/>
        <end position="67"/>
    </location>
</feature>
<comment type="caution">
    <text evidence="9">The sequence shown here is derived from an EMBL/GenBank/DDBJ whole genome shotgun (WGS) entry which is preliminary data.</text>
</comment>
<dbReference type="VEuPathDB" id="FungiDB:TRICI_000783"/>
<dbReference type="InterPro" id="IPR001199">
    <property type="entry name" value="Cyt_B5-like_heme/steroid-bd"/>
</dbReference>
<keyword evidence="2" id="KW-0805">Transcription regulation</keyword>
<evidence type="ECO:0000259" key="8">
    <source>
        <dbReference type="SMART" id="SM01117"/>
    </source>
</evidence>
<comment type="subcellular location">
    <subcellularLocation>
        <location evidence="1">Nucleus</location>
    </subcellularLocation>
</comment>
<feature type="region of interest" description="Disordered" evidence="6">
    <location>
        <begin position="654"/>
        <end position="684"/>
    </location>
</feature>
<evidence type="ECO:0000256" key="3">
    <source>
        <dbReference type="ARBA" id="ARBA00023125"/>
    </source>
</evidence>
<name>A0A642VB75_9ASCO</name>
<feature type="transmembrane region" description="Helical" evidence="7">
    <location>
        <begin position="789"/>
        <end position="812"/>
    </location>
</feature>
<evidence type="ECO:0000256" key="5">
    <source>
        <dbReference type="ARBA" id="ARBA00023242"/>
    </source>
</evidence>
<reference evidence="9" key="1">
    <citation type="journal article" date="2019" name="G3 (Bethesda)">
        <title>Genome Assemblies of Two Rare Opportunistic Yeast Pathogens: Diutina rugosa (syn. Candida rugosa) and Trichomonascus ciferrii (syn. Candida ciferrii).</title>
        <authorList>
            <person name="Mixao V."/>
            <person name="Saus E."/>
            <person name="Hansen A.P."/>
            <person name="Lass-Florl C."/>
            <person name="Gabaldon T."/>
        </authorList>
    </citation>
    <scope>NUCLEOTIDE SEQUENCE</scope>
    <source>
        <strain evidence="9">CBS 4856</strain>
    </source>
</reference>
<sequence>MSLQGANKPNTTALLGFSICSRVPMVNSQMGPPLSTSSGGNNDSIPAATLPQVPPMSSLTTDYQYNGSPVGFNGSRQYQPQTQPPPQQPINYKVNYGPASGSPHDGANQAGYASDVSSAASTTPTVNGRKLYKQPQDAGHPSLDGTPEELEADAAAGQVDTGVDIAAIKAELMASWNKVVERTSRRLELLENQPVQKIPTYETDVVSQGVITVEEAEKRINIYRTRFYEVHPLVLIPDLPLDEFRRSYPTLFLTVMSITSLVMEANDLDKFALLQNKAMETLVYTTMVVGQKSFELLQCAVLLTFWYNDAEVQCHQKYHLLSNLAVSIAIDLGLNGSVFDASKGYKYEKILRPQALVDPKTVECRRLWLCVYCCTINFTIVVRRPMYSLWSSYMEECCDIIEHSDLPAREKRIVQYAQMTHLFEEISRAFMSECGKPPPDVEDSKTKFILRYFERQLIDLYEKSSLPRLEPYFNAIQIHIHQAALYVPLNATLGRSPFSEYSLALGMKKCTAEVVNCSMWCFSSCTKCLDLMVEMSNEDLSTMPMFTYTRIIFCVAMLLKLRSLSLTSTEFAKVCPMDTTSLDRLYGIQRKFDELVSKYPFCNPAVTSKFVINLLLFHFDRQVNNYLENIRPSSNNSNNPNNTNKPINKRLSVAGANKGLSPGDNENSQQKRRPSSANPKIPGSPLEILSSVAVSGSQDNNQTAANPNPNGSIYQQQQPPTANEELDPNWLLTDDFWKDVVPNVEAFMGYDIIEIRQRKVKKEEENAFERGGGEEEEEVTISILDILRMLLGVVLIVLTLSYYVTGTFTWGVETRWTNMRYVKFRLTGGPRVNLTEDELAKYNGRDLSLPIYVAINGSVFDVSANPMTYGPGGPYEFFSGRDAARAFVTGCFRQDLTHDLRGIDEKVAKAAVQGWQKFFSNSHKYWYVGVVNHPPLTGDPPEPCDGMKMPK</sequence>
<keyword evidence="10" id="KW-1185">Reference proteome</keyword>
<evidence type="ECO:0000256" key="6">
    <source>
        <dbReference type="SAM" id="MobiDB-lite"/>
    </source>
</evidence>
<keyword evidence="7" id="KW-0812">Transmembrane</keyword>
<dbReference type="InterPro" id="IPR007219">
    <property type="entry name" value="XnlR_reg_dom"/>
</dbReference>
<evidence type="ECO:0000313" key="10">
    <source>
        <dbReference type="Proteomes" id="UP000761534"/>
    </source>
</evidence>
<feature type="compositionally biased region" description="Polar residues" evidence="6">
    <location>
        <begin position="697"/>
        <end position="721"/>
    </location>
</feature>
<dbReference type="CDD" id="cd12148">
    <property type="entry name" value="fungal_TF_MHR"/>
    <property type="match status" value="1"/>
</dbReference>
<dbReference type="InterPro" id="IPR051089">
    <property type="entry name" value="prtT"/>
</dbReference>